<dbReference type="InterPro" id="IPR002125">
    <property type="entry name" value="CMP_dCMP_dom"/>
</dbReference>
<dbReference type="EMBL" id="MDTU01000001">
    <property type="protein sequence ID" value="ODN43647.1"/>
    <property type="molecule type" value="Genomic_DNA"/>
</dbReference>
<evidence type="ECO:0000313" key="14">
    <source>
        <dbReference type="EMBL" id="ODN43647.1"/>
    </source>
</evidence>
<reference evidence="14 15" key="1">
    <citation type="submission" date="2016-08" db="EMBL/GenBank/DDBJ databases">
        <title>Draft genome sequence of Candidatus Piscirickettsia litoralis, from seawater.</title>
        <authorList>
            <person name="Wan X."/>
            <person name="Lee A.J."/>
            <person name="Hou S."/>
            <person name="Donachie S.P."/>
        </authorList>
    </citation>
    <scope>NUCLEOTIDE SEQUENCE [LARGE SCALE GENOMIC DNA]</scope>
    <source>
        <strain evidence="14 15">Y2</strain>
    </source>
</reference>
<dbReference type="InterPro" id="IPR016192">
    <property type="entry name" value="APOBEC/CMP_deaminase_Zn-bd"/>
</dbReference>
<dbReference type="InterPro" id="IPR006262">
    <property type="entry name" value="Cyt_deam_tetra"/>
</dbReference>
<keyword evidence="8 12" id="KW-0862">Zinc</keyword>
<dbReference type="InterPro" id="IPR050202">
    <property type="entry name" value="Cyt/Deoxycyt_deaminase"/>
</dbReference>
<evidence type="ECO:0000256" key="6">
    <source>
        <dbReference type="ARBA" id="ARBA00022723"/>
    </source>
</evidence>
<evidence type="ECO:0000256" key="4">
    <source>
        <dbReference type="ARBA" id="ARBA00012783"/>
    </source>
</evidence>
<name>A0ABX3A450_9GAMM</name>
<accession>A0ABX3A450</accession>
<evidence type="ECO:0000256" key="5">
    <source>
        <dbReference type="ARBA" id="ARBA00018266"/>
    </source>
</evidence>
<organism evidence="14 15">
    <name type="scientific">Piscirickettsia litoralis</name>
    <dbReference type="NCBI Taxonomy" id="1891921"/>
    <lineage>
        <taxon>Bacteria</taxon>
        <taxon>Pseudomonadati</taxon>
        <taxon>Pseudomonadota</taxon>
        <taxon>Gammaproteobacteria</taxon>
        <taxon>Thiotrichales</taxon>
        <taxon>Piscirickettsiaceae</taxon>
        <taxon>Piscirickettsia</taxon>
    </lineage>
</organism>
<dbReference type="EC" id="3.5.4.5" evidence="4 12"/>
<dbReference type="PROSITE" id="PS00903">
    <property type="entry name" value="CYT_DCMP_DEAMINASES_1"/>
    <property type="match status" value="1"/>
</dbReference>
<evidence type="ECO:0000256" key="2">
    <source>
        <dbReference type="ARBA" id="ARBA00003949"/>
    </source>
</evidence>
<evidence type="ECO:0000313" key="15">
    <source>
        <dbReference type="Proteomes" id="UP000094329"/>
    </source>
</evidence>
<keyword evidence="7 12" id="KW-0378">Hydrolase</keyword>
<dbReference type="InterPro" id="IPR016193">
    <property type="entry name" value="Cytidine_deaminase-like"/>
</dbReference>
<feature type="domain" description="CMP/dCMP-type deaminase" evidence="13">
    <location>
        <begin position="1"/>
        <end position="126"/>
    </location>
</feature>
<evidence type="ECO:0000256" key="9">
    <source>
        <dbReference type="ARBA" id="ARBA00032005"/>
    </source>
</evidence>
<evidence type="ECO:0000256" key="8">
    <source>
        <dbReference type="ARBA" id="ARBA00022833"/>
    </source>
</evidence>
<dbReference type="SUPFAM" id="SSF53927">
    <property type="entry name" value="Cytidine deaminase-like"/>
    <property type="match status" value="1"/>
</dbReference>
<evidence type="ECO:0000256" key="10">
    <source>
        <dbReference type="ARBA" id="ARBA00049252"/>
    </source>
</evidence>
<dbReference type="Proteomes" id="UP000094329">
    <property type="component" value="Unassembled WGS sequence"/>
</dbReference>
<comment type="catalytic activity">
    <reaction evidence="11 12">
        <text>cytidine + H2O + H(+) = uridine + NH4(+)</text>
        <dbReference type="Rhea" id="RHEA:16069"/>
        <dbReference type="ChEBI" id="CHEBI:15377"/>
        <dbReference type="ChEBI" id="CHEBI:15378"/>
        <dbReference type="ChEBI" id="CHEBI:16704"/>
        <dbReference type="ChEBI" id="CHEBI:17562"/>
        <dbReference type="ChEBI" id="CHEBI:28938"/>
        <dbReference type="EC" id="3.5.4.5"/>
    </reaction>
</comment>
<dbReference type="Pfam" id="PF00383">
    <property type="entry name" value="dCMP_cyt_deam_1"/>
    <property type="match status" value="1"/>
</dbReference>
<sequence>MINTLRQHAITAANRAYSPYSEAKVGSAVLTTNDQIYSGCNIENSSFGATICAERSAIAQMISKQGKAHIDKVYIYTRAGWPPCGLCRQVISEFATPSTEIIIGNEEGEEKHLPFSDLFPLGYTAEEYQKNKTI</sequence>
<keyword evidence="15" id="KW-1185">Reference proteome</keyword>
<dbReference type="PANTHER" id="PTHR11644">
    <property type="entry name" value="CYTIDINE DEAMINASE"/>
    <property type="match status" value="1"/>
</dbReference>
<comment type="similarity">
    <text evidence="3 12">Belongs to the cytidine and deoxycytidylate deaminase family.</text>
</comment>
<dbReference type="PROSITE" id="PS51747">
    <property type="entry name" value="CYT_DCMP_DEAMINASES_2"/>
    <property type="match status" value="1"/>
</dbReference>
<evidence type="ECO:0000256" key="7">
    <source>
        <dbReference type="ARBA" id="ARBA00022801"/>
    </source>
</evidence>
<dbReference type="Gene3D" id="3.40.140.10">
    <property type="entry name" value="Cytidine Deaminase, domain 2"/>
    <property type="match status" value="1"/>
</dbReference>
<dbReference type="NCBIfam" id="NF004064">
    <property type="entry name" value="PRK05578.1"/>
    <property type="match status" value="1"/>
</dbReference>
<proteinExistence type="inferred from homology"/>
<protein>
    <recommendedName>
        <fullName evidence="5 12">Cytidine deaminase</fullName>
        <ecNumber evidence="4 12">3.5.4.5</ecNumber>
    </recommendedName>
    <alternativeName>
        <fullName evidence="9 12">Cytidine aminohydrolase</fullName>
    </alternativeName>
</protein>
<evidence type="ECO:0000256" key="12">
    <source>
        <dbReference type="RuleBase" id="RU364006"/>
    </source>
</evidence>
<evidence type="ECO:0000259" key="13">
    <source>
        <dbReference type="PROSITE" id="PS51747"/>
    </source>
</evidence>
<comment type="catalytic activity">
    <reaction evidence="10 12">
        <text>2'-deoxycytidine + H2O + H(+) = 2'-deoxyuridine + NH4(+)</text>
        <dbReference type="Rhea" id="RHEA:13433"/>
        <dbReference type="ChEBI" id="CHEBI:15377"/>
        <dbReference type="ChEBI" id="CHEBI:15378"/>
        <dbReference type="ChEBI" id="CHEBI:15698"/>
        <dbReference type="ChEBI" id="CHEBI:16450"/>
        <dbReference type="ChEBI" id="CHEBI:28938"/>
        <dbReference type="EC" id="3.5.4.5"/>
    </reaction>
</comment>
<evidence type="ECO:0000256" key="11">
    <source>
        <dbReference type="ARBA" id="ARBA00049558"/>
    </source>
</evidence>
<comment type="cofactor">
    <cofactor evidence="1 12">
        <name>Zn(2+)</name>
        <dbReference type="ChEBI" id="CHEBI:29105"/>
    </cofactor>
</comment>
<dbReference type="PANTHER" id="PTHR11644:SF2">
    <property type="entry name" value="CYTIDINE DEAMINASE"/>
    <property type="match status" value="1"/>
</dbReference>
<evidence type="ECO:0000256" key="1">
    <source>
        <dbReference type="ARBA" id="ARBA00001947"/>
    </source>
</evidence>
<dbReference type="NCBIfam" id="TIGR01354">
    <property type="entry name" value="cyt_deam_tetra"/>
    <property type="match status" value="1"/>
</dbReference>
<comment type="caution">
    <text evidence="14">The sequence shown here is derived from an EMBL/GenBank/DDBJ whole genome shotgun (WGS) entry which is preliminary data.</text>
</comment>
<dbReference type="RefSeq" id="WP_069313445.1">
    <property type="nucleotide sequence ID" value="NZ_MDTU01000001.1"/>
</dbReference>
<dbReference type="CDD" id="cd01283">
    <property type="entry name" value="cytidine_deaminase"/>
    <property type="match status" value="1"/>
</dbReference>
<keyword evidence="6 12" id="KW-0479">Metal-binding</keyword>
<comment type="function">
    <text evidence="2 12">This enzyme scavenges exogenous and endogenous cytidine and 2'-deoxycytidine for UMP synthesis.</text>
</comment>
<evidence type="ECO:0000256" key="3">
    <source>
        <dbReference type="ARBA" id="ARBA00006576"/>
    </source>
</evidence>
<gene>
    <name evidence="14" type="ORF">BGC07_12950</name>
</gene>